<keyword evidence="3" id="KW-1185">Reference proteome</keyword>
<dbReference type="RefSeq" id="WP_169575124.1">
    <property type="nucleotide sequence ID" value="NZ_JABBFV010000026.1"/>
</dbReference>
<evidence type="ECO:0000313" key="2">
    <source>
        <dbReference type="EMBL" id="NML12787.1"/>
    </source>
</evidence>
<feature type="transmembrane region" description="Helical" evidence="1">
    <location>
        <begin position="21"/>
        <end position="43"/>
    </location>
</feature>
<keyword evidence="1" id="KW-1133">Transmembrane helix</keyword>
<keyword evidence="1" id="KW-0472">Membrane</keyword>
<organism evidence="2 3">
    <name type="scientific">Sphingobium psychrophilum</name>
    <dbReference type="NCBI Taxonomy" id="2728834"/>
    <lineage>
        <taxon>Bacteria</taxon>
        <taxon>Pseudomonadati</taxon>
        <taxon>Pseudomonadota</taxon>
        <taxon>Alphaproteobacteria</taxon>
        <taxon>Sphingomonadales</taxon>
        <taxon>Sphingomonadaceae</taxon>
        <taxon>Sphingobium</taxon>
    </lineage>
</organism>
<evidence type="ECO:0000256" key="1">
    <source>
        <dbReference type="SAM" id="Phobius"/>
    </source>
</evidence>
<name>A0A7X9ZUJ9_9SPHN</name>
<feature type="transmembrane region" description="Helical" evidence="1">
    <location>
        <begin position="49"/>
        <end position="70"/>
    </location>
</feature>
<proteinExistence type="predicted"/>
<dbReference type="EMBL" id="JABBFV010000026">
    <property type="protein sequence ID" value="NML12787.1"/>
    <property type="molecule type" value="Genomic_DNA"/>
</dbReference>
<sequence length="142" mass="15913">MIPRDINNPAQSRWSSRTSRVIDAVCFAVLLLVLGTVIYGLFLRAHYEHSYYGAAILAIIGALVMLIGLAQQAIAARDAATWRDMAQWQLRAARTRVETRMGRADDKIQTLDPHSAVYYEHLIEALSADMQMPVAETLRDGR</sequence>
<protein>
    <submittedName>
        <fullName evidence="2">Uncharacterized protein</fullName>
    </submittedName>
</protein>
<reference evidence="2 3" key="1">
    <citation type="submission" date="2020-04" db="EMBL/GenBank/DDBJ databases">
        <title>Sphingobium sp. AR-3-1 isolated from Arctic soil.</title>
        <authorList>
            <person name="Dahal R.H."/>
            <person name="Chaudhary D.K."/>
        </authorList>
    </citation>
    <scope>NUCLEOTIDE SEQUENCE [LARGE SCALE GENOMIC DNA]</scope>
    <source>
        <strain evidence="2 3">AR-3-1</strain>
    </source>
</reference>
<comment type="caution">
    <text evidence="2">The sequence shown here is derived from an EMBL/GenBank/DDBJ whole genome shotgun (WGS) entry which is preliminary data.</text>
</comment>
<dbReference type="Proteomes" id="UP000519023">
    <property type="component" value="Unassembled WGS sequence"/>
</dbReference>
<dbReference type="AlphaFoldDB" id="A0A7X9ZUJ9"/>
<gene>
    <name evidence="2" type="ORF">HHL08_22070</name>
</gene>
<keyword evidence="1" id="KW-0812">Transmembrane</keyword>
<evidence type="ECO:0000313" key="3">
    <source>
        <dbReference type="Proteomes" id="UP000519023"/>
    </source>
</evidence>
<accession>A0A7X9ZUJ9</accession>